<dbReference type="EMBL" id="JAHOPB010000001">
    <property type="protein sequence ID" value="MBU8872943.1"/>
    <property type="molecule type" value="Genomic_DNA"/>
</dbReference>
<feature type="region of interest" description="Disordered" evidence="1">
    <location>
        <begin position="37"/>
        <end position="60"/>
    </location>
</feature>
<protein>
    <submittedName>
        <fullName evidence="2">Uncharacterized protein</fullName>
    </submittedName>
</protein>
<reference evidence="2 3" key="1">
    <citation type="submission" date="2021-06" db="EMBL/GenBank/DDBJ databases">
        <authorList>
            <person name="Lee D.H."/>
        </authorList>
    </citation>
    <scope>NUCLEOTIDE SEQUENCE [LARGE SCALE GENOMIC DNA]</scope>
    <source>
        <strain evidence="2 3">MMS21-HV4-11</strain>
    </source>
</reference>
<dbReference type="RefSeq" id="WP_216957217.1">
    <property type="nucleotide sequence ID" value="NZ_JAHOPB010000001.1"/>
</dbReference>
<keyword evidence="3" id="KW-1185">Reference proteome</keyword>
<accession>A0ABS6II36</accession>
<organism evidence="2 3">
    <name type="scientific">Reyranella humidisoli</name>
    <dbReference type="NCBI Taxonomy" id="2849149"/>
    <lineage>
        <taxon>Bacteria</taxon>
        <taxon>Pseudomonadati</taxon>
        <taxon>Pseudomonadota</taxon>
        <taxon>Alphaproteobacteria</taxon>
        <taxon>Hyphomicrobiales</taxon>
        <taxon>Reyranellaceae</taxon>
        <taxon>Reyranella</taxon>
    </lineage>
</organism>
<dbReference type="Proteomes" id="UP000727907">
    <property type="component" value="Unassembled WGS sequence"/>
</dbReference>
<comment type="caution">
    <text evidence="2">The sequence shown here is derived from an EMBL/GenBank/DDBJ whole genome shotgun (WGS) entry which is preliminary data.</text>
</comment>
<evidence type="ECO:0000313" key="3">
    <source>
        <dbReference type="Proteomes" id="UP000727907"/>
    </source>
</evidence>
<evidence type="ECO:0000256" key="1">
    <source>
        <dbReference type="SAM" id="MobiDB-lite"/>
    </source>
</evidence>
<name>A0ABS6II36_9HYPH</name>
<gene>
    <name evidence="2" type="ORF">KQ910_04175</name>
</gene>
<sequence length="60" mass="6361">MDKETIEALAKRAGLARALADYPEDVTAAAKQAADVAQKIKRPADPTAEPWPPMKAGTTL</sequence>
<proteinExistence type="predicted"/>
<evidence type="ECO:0000313" key="2">
    <source>
        <dbReference type="EMBL" id="MBU8872943.1"/>
    </source>
</evidence>